<sequence>MIYLFLMFYSLICFVSREMIPLSLMINGYLYIIVMYFVFPYVVAWYIKKTKKNIYYCNKIKKNIYITDALIVKGGLSIYLPINKEAVYAISEKSFKHLTNEELDFLIFHEKAHIIYRDQINNMISFFTVIYVNPIILTFISSLGFVKKYIVIYLIFAVVFYLFLFVLHFYRTRLKEMRADYYASVNTSISTGMSTLQKLSGIYELREKTFNALATHPSVSSRIDYLNKN</sequence>
<gene>
    <name evidence="9" type="ORF">BA70_17275</name>
</gene>
<organism evidence="9 10">
    <name type="scientific">Bacillus zhangzhouensis</name>
    <dbReference type="NCBI Taxonomy" id="1178540"/>
    <lineage>
        <taxon>Bacteria</taxon>
        <taxon>Bacillati</taxon>
        <taxon>Bacillota</taxon>
        <taxon>Bacilli</taxon>
        <taxon>Bacillales</taxon>
        <taxon>Bacillaceae</taxon>
        <taxon>Bacillus</taxon>
    </lineage>
</organism>
<keyword evidence="7" id="KW-0472">Membrane</keyword>
<dbReference type="InterPro" id="IPR001915">
    <property type="entry name" value="Peptidase_M48"/>
</dbReference>
<proteinExistence type="inferred from homology"/>
<protein>
    <recommendedName>
        <fullName evidence="8">Peptidase M48 domain-containing protein</fullName>
    </recommendedName>
</protein>
<comment type="cofactor">
    <cofactor evidence="6">
        <name>Zn(2+)</name>
        <dbReference type="ChEBI" id="CHEBI:29105"/>
    </cofactor>
    <text evidence="6">Binds 1 zinc ion per subunit.</text>
</comment>
<keyword evidence="4 6" id="KW-0862">Zinc</keyword>
<name>A0A081LCJ1_9BACI</name>
<dbReference type="EMBL" id="JOTP01000006">
    <property type="protein sequence ID" value="KEP26967.1"/>
    <property type="molecule type" value="Genomic_DNA"/>
</dbReference>
<dbReference type="GO" id="GO:0006508">
    <property type="term" value="P:proteolysis"/>
    <property type="evidence" value="ECO:0007669"/>
    <property type="project" value="UniProtKB-KW"/>
</dbReference>
<evidence type="ECO:0000256" key="6">
    <source>
        <dbReference type="RuleBase" id="RU003983"/>
    </source>
</evidence>
<evidence type="ECO:0000259" key="8">
    <source>
        <dbReference type="Pfam" id="PF01435"/>
    </source>
</evidence>
<keyword evidence="5 6" id="KW-0482">Metalloprotease</keyword>
<keyword evidence="7" id="KW-0812">Transmembrane</keyword>
<feature type="transmembrane region" description="Helical" evidence="7">
    <location>
        <begin position="123"/>
        <end position="144"/>
    </location>
</feature>
<comment type="caution">
    <text evidence="9">The sequence shown here is derived from an EMBL/GenBank/DDBJ whole genome shotgun (WGS) entry which is preliminary data.</text>
</comment>
<dbReference type="AlphaFoldDB" id="A0A081LCJ1"/>
<feature type="transmembrane region" description="Helical" evidence="7">
    <location>
        <begin position="150"/>
        <end position="170"/>
    </location>
</feature>
<keyword evidence="7" id="KW-1133">Transmembrane helix</keyword>
<evidence type="ECO:0000256" key="1">
    <source>
        <dbReference type="ARBA" id="ARBA00022670"/>
    </source>
</evidence>
<evidence type="ECO:0000256" key="7">
    <source>
        <dbReference type="SAM" id="Phobius"/>
    </source>
</evidence>
<evidence type="ECO:0000256" key="3">
    <source>
        <dbReference type="ARBA" id="ARBA00022801"/>
    </source>
</evidence>
<dbReference type="eggNOG" id="COG0501">
    <property type="taxonomic scope" value="Bacteria"/>
</dbReference>
<comment type="similarity">
    <text evidence="6">Belongs to the peptidase M48 family.</text>
</comment>
<evidence type="ECO:0000256" key="2">
    <source>
        <dbReference type="ARBA" id="ARBA00022723"/>
    </source>
</evidence>
<evidence type="ECO:0000313" key="10">
    <source>
        <dbReference type="Proteomes" id="UP000028091"/>
    </source>
</evidence>
<keyword evidence="10" id="KW-1185">Reference proteome</keyword>
<keyword evidence="3 6" id="KW-0378">Hydrolase</keyword>
<feature type="transmembrane region" description="Helical" evidence="7">
    <location>
        <begin position="29"/>
        <end position="47"/>
    </location>
</feature>
<keyword evidence="1 6" id="KW-0645">Protease</keyword>
<dbReference type="GO" id="GO:0004222">
    <property type="term" value="F:metalloendopeptidase activity"/>
    <property type="evidence" value="ECO:0007669"/>
    <property type="project" value="InterPro"/>
</dbReference>
<reference evidence="9 10" key="1">
    <citation type="submission" date="2012-09" db="EMBL/GenBank/DDBJ databases">
        <title>Genome Sequence of Bacillus sp. DW5-4.</title>
        <authorList>
            <person name="Lai Q."/>
            <person name="Liu Y."/>
            <person name="Shao Z."/>
        </authorList>
    </citation>
    <scope>NUCLEOTIDE SEQUENCE [LARGE SCALE GENOMIC DNA]</scope>
    <source>
        <strain evidence="9 10">DW5-4</strain>
    </source>
</reference>
<accession>A0A081LCJ1</accession>
<dbReference type="RefSeq" id="WP_034320301.1">
    <property type="nucleotide sequence ID" value="NZ_JBCMYH010000017.1"/>
</dbReference>
<dbReference type="Pfam" id="PF01435">
    <property type="entry name" value="Peptidase_M48"/>
    <property type="match status" value="1"/>
</dbReference>
<keyword evidence="2" id="KW-0479">Metal-binding</keyword>
<dbReference type="Proteomes" id="UP000028091">
    <property type="component" value="Unassembled WGS sequence"/>
</dbReference>
<feature type="domain" description="Peptidase M48" evidence="8">
    <location>
        <begin position="61"/>
        <end position="227"/>
    </location>
</feature>
<evidence type="ECO:0000313" key="9">
    <source>
        <dbReference type="EMBL" id="KEP26967.1"/>
    </source>
</evidence>
<evidence type="ECO:0000256" key="4">
    <source>
        <dbReference type="ARBA" id="ARBA00022833"/>
    </source>
</evidence>
<dbReference type="GO" id="GO:0046872">
    <property type="term" value="F:metal ion binding"/>
    <property type="evidence" value="ECO:0007669"/>
    <property type="project" value="UniProtKB-KW"/>
</dbReference>
<evidence type="ECO:0000256" key="5">
    <source>
        <dbReference type="ARBA" id="ARBA00023049"/>
    </source>
</evidence>